<evidence type="ECO:0000313" key="2">
    <source>
        <dbReference type="EMBL" id="KAH1047164.1"/>
    </source>
</evidence>
<dbReference type="AlphaFoldDB" id="A0A9D3ZM57"/>
<keyword evidence="3" id="KW-1185">Reference proteome</keyword>
<gene>
    <name evidence="2" type="ORF">J1N35_037948</name>
</gene>
<protein>
    <submittedName>
        <fullName evidence="2">Uncharacterized protein</fullName>
    </submittedName>
</protein>
<proteinExistence type="predicted"/>
<feature type="region of interest" description="Disordered" evidence="1">
    <location>
        <begin position="1"/>
        <end position="20"/>
    </location>
</feature>
<organism evidence="2 3">
    <name type="scientific">Gossypium stocksii</name>
    <dbReference type="NCBI Taxonomy" id="47602"/>
    <lineage>
        <taxon>Eukaryota</taxon>
        <taxon>Viridiplantae</taxon>
        <taxon>Streptophyta</taxon>
        <taxon>Embryophyta</taxon>
        <taxon>Tracheophyta</taxon>
        <taxon>Spermatophyta</taxon>
        <taxon>Magnoliopsida</taxon>
        <taxon>eudicotyledons</taxon>
        <taxon>Gunneridae</taxon>
        <taxon>Pentapetalae</taxon>
        <taxon>rosids</taxon>
        <taxon>malvids</taxon>
        <taxon>Malvales</taxon>
        <taxon>Malvaceae</taxon>
        <taxon>Malvoideae</taxon>
        <taxon>Gossypium</taxon>
    </lineage>
</organism>
<accession>A0A9D3ZM57</accession>
<sequence>MLKSLIEDGSNFTPNEDHNTKKVCFKDPSTDTNSFMAVDSNPILVESWKDKLLGNRNHVSVEEEDLELLEGDITRTTINRVLMINFSERIQPFFN</sequence>
<evidence type="ECO:0000313" key="3">
    <source>
        <dbReference type="Proteomes" id="UP000828251"/>
    </source>
</evidence>
<comment type="caution">
    <text evidence="2">The sequence shown here is derived from an EMBL/GenBank/DDBJ whole genome shotgun (WGS) entry which is preliminary data.</text>
</comment>
<dbReference type="EMBL" id="JAIQCV010000011">
    <property type="protein sequence ID" value="KAH1047164.1"/>
    <property type="molecule type" value="Genomic_DNA"/>
</dbReference>
<reference evidence="2 3" key="1">
    <citation type="journal article" date="2021" name="Plant Biotechnol. J.">
        <title>Multi-omics assisted identification of the key and species-specific regulatory components of drought-tolerant mechanisms in Gossypium stocksii.</title>
        <authorList>
            <person name="Yu D."/>
            <person name="Ke L."/>
            <person name="Zhang D."/>
            <person name="Wu Y."/>
            <person name="Sun Y."/>
            <person name="Mei J."/>
            <person name="Sun J."/>
            <person name="Sun Y."/>
        </authorList>
    </citation>
    <scope>NUCLEOTIDE SEQUENCE [LARGE SCALE GENOMIC DNA]</scope>
    <source>
        <strain evidence="3">cv. E1</strain>
        <tissue evidence="2">Leaf</tissue>
    </source>
</reference>
<evidence type="ECO:0000256" key="1">
    <source>
        <dbReference type="SAM" id="MobiDB-lite"/>
    </source>
</evidence>
<dbReference type="Proteomes" id="UP000828251">
    <property type="component" value="Unassembled WGS sequence"/>
</dbReference>
<name>A0A9D3ZM57_9ROSI</name>